<evidence type="ECO:0008006" key="6">
    <source>
        <dbReference type="Google" id="ProtNLM"/>
    </source>
</evidence>
<reference evidence="4 5" key="1">
    <citation type="journal article" date="2016" name="Nat. Commun.">
        <title>Thousands of microbial genomes shed light on interconnected biogeochemical processes in an aquifer system.</title>
        <authorList>
            <person name="Anantharaman K."/>
            <person name="Brown C.T."/>
            <person name="Hug L.A."/>
            <person name="Sharon I."/>
            <person name="Castelle C.J."/>
            <person name="Probst A.J."/>
            <person name="Thomas B.C."/>
            <person name="Singh A."/>
            <person name="Wilkins M.J."/>
            <person name="Karaoz U."/>
            <person name="Brodie E.L."/>
            <person name="Williams K.H."/>
            <person name="Hubbard S.S."/>
            <person name="Banfield J.F."/>
        </authorList>
    </citation>
    <scope>NUCLEOTIDE SEQUENCE [LARGE SCALE GENOMIC DNA]</scope>
</reference>
<dbReference type="InterPro" id="IPR020904">
    <property type="entry name" value="Sc_DH/Rdtase_CS"/>
</dbReference>
<organism evidence="4 5">
    <name type="scientific">Candidatus Staskawiczbacteria bacterium RIFCSPHIGHO2_02_FULL_34_9</name>
    <dbReference type="NCBI Taxonomy" id="1802206"/>
    <lineage>
        <taxon>Bacteria</taxon>
        <taxon>Candidatus Staskawicziibacteriota</taxon>
    </lineage>
</organism>
<evidence type="ECO:0000256" key="2">
    <source>
        <dbReference type="ARBA" id="ARBA00023002"/>
    </source>
</evidence>
<dbReference type="PRINTS" id="PR00081">
    <property type="entry name" value="GDHRDH"/>
</dbReference>
<proteinExistence type="inferred from homology"/>
<dbReference type="PROSITE" id="PS00061">
    <property type="entry name" value="ADH_SHORT"/>
    <property type="match status" value="1"/>
</dbReference>
<dbReference type="CDD" id="cd05233">
    <property type="entry name" value="SDR_c"/>
    <property type="match status" value="1"/>
</dbReference>
<dbReference type="InterPro" id="IPR036291">
    <property type="entry name" value="NAD(P)-bd_dom_sf"/>
</dbReference>
<dbReference type="AlphaFoldDB" id="A0A1G2I4Z9"/>
<dbReference type="STRING" id="1802206.A3D35_02960"/>
<dbReference type="PANTHER" id="PTHR24322">
    <property type="entry name" value="PKSB"/>
    <property type="match status" value="1"/>
</dbReference>
<evidence type="ECO:0000256" key="3">
    <source>
        <dbReference type="RuleBase" id="RU000363"/>
    </source>
</evidence>
<accession>A0A1G2I4Z9</accession>
<dbReference type="InterPro" id="IPR002347">
    <property type="entry name" value="SDR_fam"/>
</dbReference>
<dbReference type="EMBL" id="MHOS01000007">
    <property type="protein sequence ID" value="OGZ69561.1"/>
    <property type="molecule type" value="Genomic_DNA"/>
</dbReference>
<dbReference type="SUPFAM" id="SSF51735">
    <property type="entry name" value="NAD(P)-binding Rossmann-fold domains"/>
    <property type="match status" value="1"/>
</dbReference>
<keyword evidence="2" id="KW-0560">Oxidoreductase</keyword>
<evidence type="ECO:0000313" key="5">
    <source>
        <dbReference type="Proteomes" id="UP000176421"/>
    </source>
</evidence>
<name>A0A1G2I4Z9_9BACT</name>
<dbReference type="Gene3D" id="3.40.50.720">
    <property type="entry name" value="NAD(P)-binding Rossmann-like Domain"/>
    <property type="match status" value="1"/>
</dbReference>
<comment type="caution">
    <text evidence="4">The sequence shown here is derived from an EMBL/GenBank/DDBJ whole genome shotgun (WGS) entry which is preliminary data.</text>
</comment>
<comment type="similarity">
    <text evidence="1 3">Belongs to the short-chain dehydrogenases/reductases (SDR) family.</text>
</comment>
<evidence type="ECO:0000256" key="1">
    <source>
        <dbReference type="ARBA" id="ARBA00006484"/>
    </source>
</evidence>
<dbReference type="Proteomes" id="UP000176421">
    <property type="component" value="Unassembled WGS sequence"/>
</dbReference>
<protein>
    <recommendedName>
        <fullName evidence="6">Short-chain dehydrogenase</fullName>
    </recommendedName>
</protein>
<evidence type="ECO:0000313" key="4">
    <source>
        <dbReference type="EMBL" id="OGZ69561.1"/>
    </source>
</evidence>
<sequence length="272" mass="29224">MATQLSIYGQVDQIGKTKNIQDCLVVVTGATRGIGLACKEAFKNAGAQVVGCDLSGSDFELDVTSRNDWAKLIKKYDVIDVLINNAGIMPIGPFLEMSDDAIENQIDINLKGVIYGMRAVLPGMIRQGYGHVVNSASMLGVIPIAGGAVYSATKGGVILLSESMRVELRHTGVKVSHVLPSIVNTQMIAGAKPLSWPKPISPEMVGKAIVQAVKTGQIDIWVPWIMKWVIGFGKLLPRSWGEALALSFGMGEMFIDINPRERAGYRIAIGGE</sequence>
<dbReference type="GO" id="GO:0016616">
    <property type="term" value="F:oxidoreductase activity, acting on the CH-OH group of donors, NAD or NADP as acceptor"/>
    <property type="evidence" value="ECO:0007669"/>
    <property type="project" value="TreeGrafter"/>
</dbReference>
<dbReference type="PANTHER" id="PTHR24322:SF736">
    <property type="entry name" value="RETINOL DEHYDROGENASE 10"/>
    <property type="match status" value="1"/>
</dbReference>
<dbReference type="PRINTS" id="PR00080">
    <property type="entry name" value="SDRFAMILY"/>
</dbReference>
<gene>
    <name evidence="4" type="ORF">A3D35_02960</name>
</gene>
<dbReference type="Pfam" id="PF00106">
    <property type="entry name" value="adh_short"/>
    <property type="match status" value="1"/>
</dbReference>